<feature type="domain" description="Class III cytochrome C" evidence="8">
    <location>
        <begin position="57"/>
        <end position="145"/>
    </location>
</feature>
<evidence type="ECO:0000313" key="10">
    <source>
        <dbReference type="Proteomes" id="UP000009071"/>
    </source>
</evidence>
<dbReference type="RefSeq" id="WP_015859987.1">
    <property type="nucleotide sequence ID" value="NC_012796.1"/>
</dbReference>
<feature type="domain" description="Class III cytochrome C" evidence="8">
    <location>
        <begin position="159"/>
        <end position="261"/>
    </location>
</feature>
<keyword evidence="2" id="KW-0349">Heme</keyword>
<evidence type="ECO:0000256" key="7">
    <source>
        <dbReference type="SAM" id="SignalP"/>
    </source>
</evidence>
<dbReference type="PANTHER" id="PTHR35038:SF8">
    <property type="entry name" value="C-TYPE POLYHEME CYTOCHROME OMCC"/>
    <property type="match status" value="1"/>
</dbReference>
<dbReference type="HOGENOM" id="CLU_508744_0_0_7"/>
<dbReference type="InterPro" id="IPR036280">
    <property type="entry name" value="Multihaem_cyt_sf"/>
</dbReference>
<accession>C4XMI3</accession>
<dbReference type="GO" id="GO:0009055">
    <property type="term" value="F:electron transfer activity"/>
    <property type="evidence" value="ECO:0007669"/>
    <property type="project" value="InterPro"/>
</dbReference>
<keyword evidence="3" id="KW-0479">Metal-binding</keyword>
<dbReference type="GO" id="GO:0020037">
    <property type="term" value="F:heme binding"/>
    <property type="evidence" value="ECO:0007669"/>
    <property type="project" value="InterPro"/>
</dbReference>
<dbReference type="Gene3D" id="3.90.10.10">
    <property type="entry name" value="Cytochrome C3"/>
    <property type="match status" value="4"/>
</dbReference>
<dbReference type="PANTHER" id="PTHR35038">
    <property type="entry name" value="DISSIMILATORY SULFITE REDUCTASE SIRA"/>
    <property type="match status" value="1"/>
</dbReference>
<dbReference type="EMBL" id="AP010904">
    <property type="protein sequence ID" value="BAH74774.1"/>
    <property type="molecule type" value="Genomic_DNA"/>
</dbReference>
<keyword evidence="10" id="KW-1185">Reference proteome</keyword>
<sequence length="585" mass="61590">MKNGKRRMRQLLAVLAICGIGGLSALPIGRATAAQPASDKQRADIVTIDEMKAYGKLSQPTVAFLHDKHTTALGKQKDFYKKECGTCHLSNKDGVMQLGYMSEGKPVSGEKLRDNYHNNCISCHKDMAAAGQKTGPTDVQCKGCHNATPDVASNWQPIVVDKRLHYRHAATQEKADNKCGACHHIFSEKTGKTAPAPKPEEVPGSCSYCHGEKTTVVENRQPKEIRSLRLAAHGECVTCHKATAAAGKDVPTGPVTCAGCHGPLDQKAIAETSLKKVPQGADLRIKRGQPDYAMVRPAEVQTSLAVAGKPYAGMPAVPFDHKYHEAKSETCVSCHHAALSSCSAKCHTPAGVKEGGFVTLEGAMHNVGATQSCAGCHAVVQKKPECAGCHDAMQKGIGGVDKCGSCHVPGDAALQEAMTSMMAKPASADTAAAEADLAKKLLAGKRDATTTFPAEDIPQTVTIGSLSKDYEPSVLPHRQIVQAMLDGMKDSKLAGAFHATDAAVCQGCHHNSPASKTPPRCGNCHQAVETTAASARPALKAAYHNQCMGCHKAMGIEGKVVSKAPGAKPVPAATDCAGCHKEKKK</sequence>
<keyword evidence="4 7" id="KW-0732">Signal</keyword>
<dbReference type="InterPro" id="IPR054813">
    <property type="entry name" value="HmcA"/>
</dbReference>
<evidence type="ECO:0000259" key="8">
    <source>
        <dbReference type="Pfam" id="PF02085"/>
    </source>
</evidence>
<dbReference type="Pfam" id="PF02085">
    <property type="entry name" value="Cytochrom_CIII"/>
    <property type="match status" value="4"/>
</dbReference>
<dbReference type="eggNOG" id="COG0484">
    <property type="taxonomic scope" value="Bacteria"/>
</dbReference>
<dbReference type="SUPFAM" id="SSF48695">
    <property type="entry name" value="Multiheme cytochromes"/>
    <property type="match status" value="1"/>
</dbReference>
<evidence type="ECO:0000256" key="5">
    <source>
        <dbReference type="ARBA" id="ARBA00022982"/>
    </source>
</evidence>
<dbReference type="KEGG" id="dma:DMR_12830"/>
<evidence type="ECO:0000256" key="6">
    <source>
        <dbReference type="ARBA" id="ARBA00023004"/>
    </source>
</evidence>
<dbReference type="NCBIfam" id="NF045713">
    <property type="entry name" value="CxxCH_16_HmcA"/>
    <property type="match status" value="1"/>
</dbReference>
<feature type="domain" description="Class III cytochrome C" evidence="8">
    <location>
        <begin position="306"/>
        <end position="407"/>
    </location>
</feature>
<evidence type="ECO:0000256" key="3">
    <source>
        <dbReference type="ARBA" id="ARBA00022723"/>
    </source>
</evidence>
<keyword evidence="6" id="KW-0408">Iron</keyword>
<dbReference type="AlphaFoldDB" id="C4XMI3"/>
<evidence type="ECO:0000256" key="1">
    <source>
        <dbReference type="ARBA" id="ARBA00022448"/>
    </source>
</evidence>
<feature type="chain" id="PRO_5002945968" evidence="7">
    <location>
        <begin position="34"/>
        <end position="585"/>
    </location>
</feature>
<dbReference type="CDD" id="cd08168">
    <property type="entry name" value="Cytochrom_C3"/>
    <property type="match status" value="4"/>
</dbReference>
<keyword evidence="1" id="KW-0813">Transport</keyword>
<reference evidence="9 10" key="1">
    <citation type="journal article" date="2009" name="Genome Res.">
        <title>Whole genome sequence of Desulfovibrio magneticus strain RS-1 revealed common gene clusters in magnetotactic bacteria.</title>
        <authorList>
            <person name="Nakazawa H."/>
            <person name="Arakaki A."/>
            <person name="Narita-Yamada S."/>
            <person name="Yashiro I."/>
            <person name="Jinno K."/>
            <person name="Aoki N."/>
            <person name="Tsuruyama A."/>
            <person name="Okamura Y."/>
            <person name="Tanikawa S."/>
            <person name="Fujita N."/>
            <person name="Takeyama H."/>
            <person name="Matsunaga T."/>
        </authorList>
    </citation>
    <scope>NUCLEOTIDE SEQUENCE [LARGE SCALE GENOMIC DNA]</scope>
    <source>
        <strain evidence="10">ATCC 700980 / DSM 13731 / RS-1</strain>
    </source>
</reference>
<dbReference type="OrthoDB" id="5427780at2"/>
<dbReference type="Proteomes" id="UP000009071">
    <property type="component" value="Chromosome"/>
</dbReference>
<name>C4XMI3_SOLM1</name>
<evidence type="ECO:0000313" key="9">
    <source>
        <dbReference type="EMBL" id="BAH74774.1"/>
    </source>
</evidence>
<dbReference type="InterPro" id="IPR051829">
    <property type="entry name" value="Multiheme_Cytochr_ET"/>
</dbReference>
<dbReference type="GO" id="GO:0046872">
    <property type="term" value="F:metal ion binding"/>
    <property type="evidence" value="ECO:0007669"/>
    <property type="project" value="UniProtKB-KW"/>
</dbReference>
<evidence type="ECO:0000256" key="2">
    <source>
        <dbReference type="ARBA" id="ARBA00022617"/>
    </source>
</evidence>
<feature type="domain" description="Class III cytochrome C" evidence="8">
    <location>
        <begin position="488"/>
        <end position="580"/>
    </location>
</feature>
<proteinExistence type="predicted"/>
<gene>
    <name evidence="9" type="primary">hmcA</name>
    <name evidence="9" type="ordered locus">DMR_12830</name>
</gene>
<keyword evidence="5" id="KW-0249">Electron transport</keyword>
<dbReference type="GO" id="GO:0016491">
    <property type="term" value="F:oxidoreductase activity"/>
    <property type="evidence" value="ECO:0007669"/>
    <property type="project" value="TreeGrafter"/>
</dbReference>
<feature type="signal peptide" evidence="7">
    <location>
        <begin position="1"/>
        <end position="33"/>
    </location>
</feature>
<organism evidence="9 10">
    <name type="scientific">Solidesulfovibrio magneticus (strain ATCC 700980 / DSM 13731 / RS-1)</name>
    <name type="common">Desulfovibrio magneticus</name>
    <dbReference type="NCBI Taxonomy" id="573370"/>
    <lineage>
        <taxon>Bacteria</taxon>
        <taxon>Pseudomonadati</taxon>
        <taxon>Thermodesulfobacteriota</taxon>
        <taxon>Desulfovibrionia</taxon>
        <taxon>Desulfovibrionales</taxon>
        <taxon>Desulfovibrionaceae</taxon>
        <taxon>Solidesulfovibrio</taxon>
    </lineage>
</organism>
<dbReference type="STRING" id="573370.DMR_12830"/>
<dbReference type="InterPro" id="IPR020942">
    <property type="entry name" value="Cyt_c_III_dom"/>
</dbReference>
<protein>
    <submittedName>
        <fullName evidence="9">High-molecular-weight cytochrome c</fullName>
    </submittedName>
</protein>
<evidence type="ECO:0000256" key="4">
    <source>
        <dbReference type="ARBA" id="ARBA00022729"/>
    </source>
</evidence>